<dbReference type="InterPro" id="IPR039146">
    <property type="entry name" value="GPANK1"/>
</dbReference>
<proteinExistence type="predicted"/>
<reference evidence="3 4" key="1">
    <citation type="submission" date="2015-02" db="EMBL/GenBank/DDBJ databases">
        <title>Draft genome sequence of Aspergillus parasiticus SU-1.</title>
        <authorList>
            <person name="Yu J."/>
            <person name="Fedorova N."/>
            <person name="Yin Y."/>
            <person name="Losada L."/>
            <person name="Zafar N."/>
            <person name="Taujale R."/>
            <person name="Ehrlich K.C."/>
            <person name="Bhatnagar D."/>
            <person name="Cleveland T.E."/>
            <person name="Bennett J.W."/>
            <person name="Nierman W.C."/>
        </authorList>
    </citation>
    <scope>NUCLEOTIDE SEQUENCE [LARGE SCALE GENOMIC DNA]</scope>
    <source>
        <strain evidence="4">ATCC 56775 / NRRL 5862 / SRRC 143 / SU-1</strain>
    </source>
</reference>
<dbReference type="InterPro" id="IPR000467">
    <property type="entry name" value="G_patch_dom"/>
</dbReference>
<protein>
    <submittedName>
        <fullName evidence="3">G-patch domain protein</fullName>
    </submittedName>
</protein>
<dbReference type="GO" id="GO:0003676">
    <property type="term" value="F:nucleic acid binding"/>
    <property type="evidence" value="ECO:0007669"/>
    <property type="project" value="InterPro"/>
</dbReference>
<feature type="region of interest" description="Disordered" evidence="1">
    <location>
        <begin position="68"/>
        <end position="101"/>
    </location>
</feature>
<name>A0A0F0IN31_ASPPU</name>
<dbReference type="AlphaFoldDB" id="A0A0F0IN31"/>
<dbReference type="PROSITE" id="PS50174">
    <property type="entry name" value="G_PATCH"/>
    <property type="match status" value="1"/>
</dbReference>
<dbReference type="PANTHER" id="PTHR20923">
    <property type="entry name" value="BAT4 PROTEIN-RELATED"/>
    <property type="match status" value="1"/>
</dbReference>
<organism evidence="3 4">
    <name type="scientific">Aspergillus parasiticus (strain ATCC 56775 / NRRL 5862 / SRRC 143 / SU-1)</name>
    <dbReference type="NCBI Taxonomy" id="1403190"/>
    <lineage>
        <taxon>Eukaryota</taxon>
        <taxon>Fungi</taxon>
        <taxon>Dikarya</taxon>
        <taxon>Ascomycota</taxon>
        <taxon>Pezizomycotina</taxon>
        <taxon>Eurotiomycetes</taxon>
        <taxon>Eurotiomycetidae</taxon>
        <taxon>Eurotiales</taxon>
        <taxon>Aspergillaceae</taxon>
        <taxon>Aspergillus</taxon>
        <taxon>Aspergillus subgen. Circumdati</taxon>
    </lineage>
</organism>
<dbReference type="STRING" id="1403190.A0A0F0IN31"/>
<sequence>MTSNEATDEDYFLPVESQRPFGAGIRRKKVQFVRSSEHELNTTSAPAAPAASSGTSIANKYLSIVMPKEKQVSEPGTPAERVSGDLGSRDAEVQSAPASPSAIPRCDVCSLPIDGDESGYGAVMTDDRPHEASLAHQVCLSHSHPPSHLDRTRHGLRYLAAYGWDPDSRLGLGVSGREGIREPLKGRLKVDTVGLGAEGDDEAKEGGKGKSRVVERPAKVQKLNAKEVRKGYLDARKRGEKLREQFFQSDDVLKYLGQ</sequence>
<dbReference type="PANTHER" id="PTHR20923:SF1">
    <property type="entry name" value="G PATCH DOMAIN AND ANKYRIN REPEAT-CONTAINING PROTEIN 1"/>
    <property type="match status" value="1"/>
</dbReference>
<dbReference type="Proteomes" id="UP000033540">
    <property type="component" value="Unassembled WGS sequence"/>
</dbReference>
<dbReference type="EMBL" id="JZEE01000197">
    <property type="protein sequence ID" value="KJK67293.1"/>
    <property type="molecule type" value="Genomic_DNA"/>
</dbReference>
<gene>
    <name evidence="3" type="ORF">P875_00117288</name>
</gene>
<evidence type="ECO:0000259" key="2">
    <source>
        <dbReference type="PROSITE" id="PS50174"/>
    </source>
</evidence>
<evidence type="ECO:0000313" key="3">
    <source>
        <dbReference type="EMBL" id="KJK67293.1"/>
    </source>
</evidence>
<evidence type="ECO:0000313" key="4">
    <source>
        <dbReference type="Proteomes" id="UP000033540"/>
    </source>
</evidence>
<dbReference type="OrthoDB" id="20282at2759"/>
<accession>A0A0F0IN31</accession>
<comment type="caution">
    <text evidence="3">The sequence shown here is derived from an EMBL/GenBank/DDBJ whole genome shotgun (WGS) entry which is preliminary data.</text>
</comment>
<evidence type="ECO:0000256" key="1">
    <source>
        <dbReference type="SAM" id="MobiDB-lite"/>
    </source>
</evidence>
<feature type="domain" description="G-patch" evidence="2">
    <location>
        <begin position="151"/>
        <end position="200"/>
    </location>
</feature>